<comment type="caution">
    <text evidence="1">The sequence shown here is derived from an EMBL/GenBank/DDBJ whole genome shotgun (WGS) entry which is preliminary data.</text>
</comment>
<proteinExistence type="predicted"/>
<sequence>MRNSVMRTCTLSDRGYVFRKFIAAAYLKNERESFPEPRHIGVSFYDDCFGLPWEASWCGGGAAGECVRGCGRRSLRVAHGEALR</sequence>
<evidence type="ECO:0000313" key="2">
    <source>
        <dbReference type="Proteomes" id="UP001157502"/>
    </source>
</evidence>
<dbReference type="Proteomes" id="UP001157502">
    <property type="component" value="Chromosome 33"/>
</dbReference>
<protein>
    <submittedName>
        <fullName evidence="1">Uncharacterized protein</fullName>
    </submittedName>
</protein>
<gene>
    <name evidence="1" type="ORF">DPEC_G00335550</name>
</gene>
<name>A0ACC2F713_DALPE</name>
<dbReference type="EMBL" id="CM055760">
    <property type="protein sequence ID" value="KAJ7987129.1"/>
    <property type="molecule type" value="Genomic_DNA"/>
</dbReference>
<keyword evidence="2" id="KW-1185">Reference proteome</keyword>
<accession>A0ACC2F713</accession>
<organism evidence="1 2">
    <name type="scientific">Dallia pectoralis</name>
    <name type="common">Alaska blackfish</name>
    <dbReference type="NCBI Taxonomy" id="75939"/>
    <lineage>
        <taxon>Eukaryota</taxon>
        <taxon>Metazoa</taxon>
        <taxon>Chordata</taxon>
        <taxon>Craniata</taxon>
        <taxon>Vertebrata</taxon>
        <taxon>Euteleostomi</taxon>
        <taxon>Actinopterygii</taxon>
        <taxon>Neopterygii</taxon>
        <taxon>Teleostei</taxon>
        <taxon>Protacanthopterygii</taxon>
        <taxon>Esociformes</taxon>
        <taxon>Umbridae</taxon>
        <taxon>Dallia</taxon>
    </lineage>
</organism>
<reference evidence="1" key="1">
    <citation type="submission" date="2021-05" db="EMBL/GenBank/DDBJ databases">
        <authorList>
            <person name="Pan Q."/>
            <person name="Jouanno E."/>
            <person name="Zahm M."/>
            <person name="Klopp C."/>
            <person name="Cabau C."/>
            <person name="Louis A."/>
            <person name="Berthelot C."/>
            <person name="Parey E."/>
            <person name="Roest Crollius H."/>
            <person name="Montfort J."/>
            <person name="Robinson-Rechavi M."/>
            <person name="Bouchez O."/>
            <person name="Lampietro C."/>
            <person name="Lopez Roques C."/>
            <person name="Donnadieu C."/>
            <person name="Postlethwait J."/>
            <person name="Bobe J."/>
            <person name="Dillon D."/>
            <person name="Chandos A."/>
            <person name="von Hippel F."/>
            <person name="Guiguen Y."/>
        </authorList>
    </citation>
    <scope>NUCLEOTIDE SEQUENCE</scope>
    <source>
        <strain evidence="1">YG-Jan2019</strain>
    </source>
</reference>
<evidence type="ECO:0000313" key="1">
    <source>
        <dbReference type="EMBL" id="KAJ7987129.1"/>
    </source>
</evidence>